<dbReference type="Pfam" id="PF13487">
    <property type="entry name" value="HD_5"/>
    <property type="match status" value="1"/>
</dbReference>
<dbReference type="InterPro" id="IPR006674">
    <property type="entry name" value="HD_domain"/>
</dbReference>
<dbReference type="CDD" id="cd00077">
    <property type="entry name" value="HDc"/>
    <property type="match status" value="1"/>
</dbReference>
<dbReference type="SUPFAM" id="SSF109604">
    <property type="entry name" value="HD-domain/PDEase-like"/>
    <property type="match status" value="1"/>
</dbReference>
<dbReference type="AlphaFoldDB" id="A0A1S2LAX4"/>
<reference evidence="3 4" key="1">
    <citation type="submission" date="2016-10" db="EMBL/GenBank/DDBJ databases">
        <title>Draft genome sequences of four alkaliphilic bacteria belonging to the Anaerobacillus genus.</title>
        <authorList>
            <person name="Bassil N.M."/>
            <person name="Lloyd J.R."/>
        </authorList>
    </citation>
    <scope>NUCLEOTIDE SEQUENCE [LARGE SCALE GENOMIC DNA]</scope>
    <source>
        <strain evidence="3 4">DSM 15340</strain>
    </source>
</reference>
<name>A0A1S2LAX4_9BACI</name>
<feature type="domain" description="HD-GYP" evidence="2">
    <location>
        <begin position="18"/>
        <end position="210"/>
    </location>
</feature>
<dbReference type="Proteomes" id="UP000180098">
    <property type="component" value="Unassembled WGS sequence"/>
</dbReference>
<dbReference type="PROSITE" id="PS51832">
    <property type="entry name" value="HD_GYP"/>
    <property type="match status" value="1"/>
</dbReference>
<keyword evidence="4" id="KW-1185">Reference proteome</keyword>
<protein>
    <submittedName>
        <fullName evidence="3">Uncharacterized protein</fullName>
    </submittedName>
</protein>
<dbReference type="EMBL" id="MLQQ01000044">
    <property type="protein sequence ID" value="OIJ09400.1"/>
    <property type="molecule type" value="Genomic_DNA"/>
</dbReference>
<comment type="caution">
    <text evidence="3">The sequence shown here is derived from an EMBL/GenBank/DDBJ whole genome shotgun (WGS) entry which is preliminary data.</text>
</comment>
<dbReference type="PROSITE" id="PS51831">
    <property type="entry name" value="HD"/>
    <property type="match status" value="1"/>
</dbReference>
<proteinExistence type="predicted"/>
<organism evidence="3 4">
    <name type="scientific">Anaerobacillus arseniciselenatis</name>
    <dbReference type="NCBI Taxonomy" id="85682"/>
    <lineage>
        <taxon>Bacteria</taxon>
        <taxon>Bacillati</taxon>
        <taxon>Bacillota</taxon>
        <taxon>Bacilli</taxon>
        <taxon>Bacillales</taxon>
        <taxon>Bacillaceae</taxon>
        <taxon>Anaerobacillus</taxon>
    </lineage>
</organism>
<feature type="domain" description="HD" evidence="1">
    <location>
        <begin position="40"/>
        <end position="159"/>
    </location>
</feature>
<dbReference type="InterPro" id="IPR006675">
    <property type="entry name" value="HDIG_dom"/>
</dbReference>
<evidence type="ECO:0000259" key="1">
    <source>
        <dbReference type="PROSITE" id="PS51831"/>
    </source>
</evidence>
<dbReference type="SMART" id="SM00471">
    <property type="entry name" value="HDc"/>
    <property type="match status" value="1"/>
</dbReference>
<dbReference type="PANTHER" id="PTHR43155">
    <property type="entry name" value="CYCLIC DI-GMP PHOSPHODIESTERASE PA4108-RELATED"/>
    <property type="match status" value="1"/>
</dbReference>
<dbReference type="Gene3D" id="1.10.3210.10">
    <property type="entry name" value="Hypothetical protein af1432"/>
    <property type="match status" value="1"/>
</dbReference>
<evidence type="ECO:0000313" key="3">
    <source>
        <dbReference type="EMBL" id="OIJ09400.1"/>
    </source>
</evidence>
<sequence length="212" mass="24293">MSFTKANYEFVKMKEVFKGDMEWEKALALFHCLTLRDRETAQHSIEVGYYAAKIAEKLGYDTSRYFLAGLLHDIGKISMADHPLKSGDVLTKQEKNRLKEHVLHGVITLSDLGFGNDIVQFCLRHHERLSGCGYPFNVGGDRIPIEGRIAQVADVYSALRMPRKYRENSKAYSQKEALDIMKKGMDKGDFDLNIMSILEEIVMQEQDNYQFA</sequence>
<evidence type="ECO:0000259" key="2">
    <source>
        <dbReference type="PROSITE" id="PS51832"/>
    </source>
</evidence>
<dbReference type="RefSeq" id="WP_071314425.1">
    <property type="nucleotide sequence ID" value="NZ_MLQQ01000044.1"/>
</dbReference>
<dbReference type="PANTHER" id="PTHR43155:SF2">
    <property type="entry name" value="CYCLIC DI-GMP PHOSPHODIESTERASE PA4108"/>
    <property type="match status" value="1"/>
</dbReference>
<gene>
    <name evidence="3" type="ORF">BKP35_16210</name>
</gene>
<evidence type="ECO:0000313" key="4">
    <source>
        <dbReference type="Proteomes" id="UP000180098"/>
    </source>
</evidence>
<dbReference type="InterPro" id="IPR003607">
    <property type="entry name" value="HD/PDEase_dom"/>
</dbReference>
<dbReference type="OrthoDB" id="9759601at2"/>
<dbReference type="NCBIfam" id="TIGR00277">
    <property type="entry name" value="HDIG"/>
    <property type="match status" value="1"/>
</dbReference>
<accession>A0A1S2LAX4</accession>
<dbReference type="InterPro" id="IPR037522">
    <property type="entry name" value="HD_GYP_dom"/>
</dbReference>